<name>A0ABX6MBI1_9BURK</name>
<dbReference type="Proteomes" id="UP000503117">
    <property type="component" value="Chromosome"/>
</dbReference>
<evidence type="ECO:0000313" key="2">
    <source>
        <dbReference type="Proteomes" id="UP000503117"/>
    </source>
</evidence>
<reference evidence="1 2" key="1">
    <citation type="submission" date="2020-04" db="EMBL/GenBank/DDBJ databases">
        <title>Genome sequencing of novel species.</title>
        <authorList>
            <person name="Heo J."/>
            <person name="Kim S.-J."/>
            <person name="Kim J.-S."/>
            <person name="Hong S.-B."/>
            <person name="Kwon S.-W."/>
        </authorList>
    </citation>
    <scope>NUCLEOTIDE SEQUENCE [LARGE SCALE GENOMIC DNA]</scope>
    <source>
        <strain evidence="1 2">AF9R3</strain>
    </source>
</reference>
<evidence type="ECO:0000313" key="1">
    <source>
        <dbReference type="EMBL" id="QJD91678.1"/>
    </source>
</evidence>
<dbReference type="EMBL" id="CP051684">
    <property type="protein sequence ID" value="QJD91678.1"/>
    <property type="molecule type" value="Genomic_DNA"/>
</dbReference>
<organism evidence="1 2">
    <name type="scientific">Duganella dendranthematis</name>
    <dbReference type="NCBI Taxonomy" id="2728021"/>
    <lineage>
        <taxon>Bacteria</taxon>
        <taxon>Pseudomonadati</taxon>
        <taxon>Pseudomonadota</taxon>
        <taxon>Betaproteobacteria</taxon>
        <taxon>Burkholderiales</taxon>
        <taxon>Oxalobacteraceae</taxon>
        <taxon>Telluria group</taxon>
        <taxon>Duganella</taxon>
    </lineage>
</organism>
<proteinExistence type="predicted"/>
<protein>
    <recommendedName>
        <fullName evidence="3">Lipoprotein</fullName>
    </recommendedName>
</protein>
<sequence>MMQRLIGNAMVAMGATAAISGCVIKPLSDSAVLKHVNGNVVRMSVEWEDRFDRAQIPAFYNNEAKYFHWGPEANQYRWVQTIAGTRRDIYGMVFRRALVADGVPALKRYDWVDVYLGNEEQTNYSELRAPVVLRLVCRAADSECKARSKRELGGENEVVSKGRPPEMDLVTFTKLYDLKGQPLKQQAK</sequence>
<dbReference type="RefSeq" id="WP_169113030.1">
    <property type="nucleotide sequence ID" value="NZ_CP051684.1"/>
</dbReference>
<dbReference type="PROSITE" id="PS51257">
    <property type="entry name" value="PROKAR_LIPOPROTEIN"/>
    <property type="match status" value="1"/>
</dbReference>
<accession>A0ABX6MBI1</accession>
<keyword evidence="2" id="KW-1185">Reference proteome</keyword>
<gene>
    <name evidence="1" type="ORF">HH213_17245</name>
</gene>
<evidence type="ECO:0008006" key="3">
    <source>
        <dbReference type="Google" id="ProtNLM"/>
    </source>
</evidence>